<organism evidence="2 3">
    <name type="scientific">Lachnellula arida</name>
    <dbReference type="NCBI Taxonomy" id="1316785"/>
    <lineage>
        <taxon>Eukaryota</taxon>
        <taxon>Fungi</taxon>
        <taxon>Dikarya</taxon>
        <taxon>Ascomycota</taxon>
        <taxon>Pezizomycotina</taxon>
        <taxon>Leotiomycetes</taxon>
        <taxon>Helotiales</taxon>
        <taxon>Lachnaceae</taxon>
        <taxon>Lachnellula</taxon>
    </lineage>
</organism>
<accession>A0A8T9BA80</accession>
<dbReference type="Pfam" id="PF06985">
    <property type="entry name" value="HET"/>
    <property type="match status" value="1"/>
</dbReference>
<comment type="caution">
    <text evidence="2">The sequence shown here is derived from an EMBL/GenBank/DDBJ whole genome shotgun (WGS) entry which is preliminary data.</text>
</comment>
<dbReference type="Proteomes" id="UP000469559">
    <property type="component" value="Unassembled WGS sequence"/>
</dbReference>
<feature type="domain" description="Heterokaryon incompatibility" evidence="1">
    <location>
        <begin position="181"/>
        <end position="325"/>
    </location>
</feature>
<evidence type="ECO:0000313" key="2">
    <source>
        <dbReference type="EMBL" id="TVY16406.1"/>
    </source>
</evidence>
<protein>
    <recommendedName>
        <fullName evidence="1">Heterokaryon incompatibility domain-containing protein</fullName>
    </recommendedName>
</protein>
<sequence length="669" mass="76970">MALCAKCTGINLEEGLLYELDTFDSTRRSAENGCAGCEFFVQSAGQNIDLNRVDPEVVLYLRRIGKTDNRVDLRFSPRDGEHELGHEYIPLRLCSAYGFEPAFAAEYEGENERFPGRVIAKDSGDPECIDLALAWMERCSRLHEGSCYPQADAPLPSRLVWIGDADQKLQLRITKGLRGRYVALSYSWGNKTTFMTNKATFEDRQSGFEAEMLPRTLQDAIYTARKLGFHYIWIDALCIIQGDSVDWAYESSKMAEVYGNSTLTICADVSGKSEEGIFRRRDSIHSHNFGLDGQFCLQTRGLGWQTMAAVPAYNPLSSRGWALQERLLSQRMLHFLKEQIAWECRTTLYTEELRCRQAKPKWHFTVREFAGCLPFSRANEGKEPTLKSQLRGWYSAVQELAVRDFTFPSDRLLSLSGLASAIETPQLGKYLAGVWEKFAFSCMLWFPRWSQTVSEYRAPSWSWASFEGQLMDFWMAYEHYYPEDLDDMKVEAIKKDWDLWASQFHPRLLGHHILYKSGDIPGEVLQGSFLVVSGCCRAIYIMDDPNETFDEWAAFSPLGLRENVVFMDKKDTRKKCKSVFAFEEDLSSLDPAVELKKYTCFLIGRERVPNCPKTLGLVLAQVSQMEEVTFERVGIVAFDQPREVDEDEDEDVWERQRQEKWEMKTFRFI</sequence>
<reference evidence="2 3" key="1">
    <citation type="submission" date="2018-05" db="EMBL/GenBank/DDBJ databases">
        <title>Whole genome sequencing for identification of molecular markers to develop diagnostic detection tools for the regulated plant pathogen Lachnellula willkommii.</title>
        <authorList>
            <person name="Giroux E."/>
            <person name="Bilodeau G."/>
        </authorList>
    </citation>
    <scope>NUCLEOTIDE SEQUENCE [LARGE SCALE GENOMIC DNA]</scope>
    <source>
        <strain evidence="2 3">CBS 203.66</strain>
    </source>
</reference>
<dbReference type="InterPro" id="IPR010730">
    <property type="entry name" value="HET"/>
</dbReference>
<gene>
    <name evidence="2" type="ORF">LARI1_G007387</name>
</gene>
<name>A0A8T9BA80_9HELO</name>
<dbReference type="PANTHER" id="PTHR33112">
    <property type="entry name" value="DOMAIN PROTEIN, PUTATIVE-RELATED"/>
    <property type="match status" value="1"/>
</dbReference>
<dbReference type="EMBL" id="QGMF01000371">
    <property type="protein sequence ID" value="TVY16406.1"/>
    <property type="molecule type" value="Genomic_DNA"/>
</dbReference>
<dbReference type="PANTHER" id="PTHR33112:SF16">
    <property type="entry name" value="HETEROKARYON INCOMPATIBILITY DOMAIN-CONTAINING PROTEIN"/>
    <property type="match status" value="1"/>
</dbReference>
<dbReference type="AlphaFoldDB" id="A0A8T9BA80"/>
<dbReference type="OrthoDB" id="5125733at2759"/>
<evidence type="ECO:0000259" key="1">
    <source>
        <dbReference type="Pfam" id="PF06985"/>
    </source>
</evidence>
<evidence type="ECO:0000313" key="3">
    <source>
        <dbReference type="Proteomes" id="UP000469559"/>
    </source>
</evidence>
<proteinExistence type="predicted"/>
<keyword evidence="3" id="KW-1185">Reference proteome</keyword>